<dbReference type="GO" id="GO:0022857">
    <property type="term" value="F:transmembrane transporter activity"/>
    <property type="evidence" value="ECO:0007669"/>
    <property type="project" value="InterPro"/>
</dbReference>
<dbReference type="OrthoDB" id="5325112at2759"/>
<feature type="transmembrane region" description="Helical" evidence="10">
    <location>
        <begin position="1261"/>
        <end position="1283"/>
    </location>
</feature>
<dbReference type="Pfam" id="PF13520">
    <property type="entry name" value="AA_permease_2"/>
    <property type="match status" value="1"/>
</dbReference>
<dbReference type="PANTHER" id="PTHR12894">
    <property type="entry name" value="CNH DOMAIN CONTAINING"/>
    <property type="match status" value="1"/>
</dbReference>
<evidence type="ECO:0000313" key="13">
    <source>
        <dbReference type="Proteomes" id="UP001140513"/>
    </source>
</evidence>
<dbReference type="Gene3D" id="1.20.1740.10">
    <property type="entry name" value="Amino acid/polyamine transporter I"/>
    <property type="match status" value="1"/>
</dbReference>
<keyword evidence="5 10" id="KW-0812">Transmembrane</keyword>
<evidence type="ECO:0000256" key="6">
    <source>
        <dbReference type="ARBA" id="ARBA00022927"/>
    </source>
</evidence>
<comment type="caution">
    <text evidence="12">The sequence shown here is derived from an EMBL/GenBank/DDBJ whole genome shotgun (WGS) entry which is preliminary data.</text>
</comment>
<dbReference type="InterPro" id="IPR002293">
    <property type="entry name" value="AA/rel_permease1"/>
</dbReference>
<dbReference type="GO" id="GO:0016020">
    <property type="term" value="C:membrane"/>
    <property type="evidence" value="ECO:0007669"/>
    <property type="project" value="UniProtKB-SubCell"/>
</dbReference>
<feature type="transmembrane region" description="Helical" evidence="10">
    <location>
        <begin position="1290"/>
        <end position="1309"/>
    </location>
</feature>
<evidence type="ECO:0000256" key="2">
    <source>
        <dbReference type="ARBA" id="ARBA00004496"/>
    </source>
</evidence>
<proteinExistence type="predicted"/>
<evidence type="ECO:0000256" key="9">
    <source>
        <dbReference type="SAM" id="MobiDB-lite"/>
    </source>
</evidence>
<keyword evidence="6" id="KW-0653">Protein transport</keyword>
<keyword evidence="8 10" id="KW-0472">Membrane</keyword>
<name>A0A9W8XVV2_9PLEO</name>
<keyword evidence="3" id="KW-0813">Transport</keyword>
<evidence type="ECO:0000256" key="5">
    <source>
        <dbReference type="ARBA" id="ARBA00022692"/>
    </source>
</evidence>
<feature type="domain" description="CNH" evidence="11">
    <location>
        <begin position="39"/>
        <end position="460"/>
    </location>
</feature>
<organism evidence="12 13">
    <name type="scientific">Didymosphaeria variabile</name>
    <dbReference type="NCBI Taxonomy" id="1932322"/>
    <lineage>
        <taxon>Eukaryota</taxon>
        <taxon>Fungi</taxon>
        <taxon>Dikarya</taxon>
        <taxon>Ascomycota</taxon>
        <taxon>Pezizomycotina</taxon>
        <taxon>Dothideomycetes</taxon>
        <taxon>Pleosporomycetidae</taxon>
        <taxon>Pleosporales</taxon>
        <taxon>Massarineae</taxon>
        <taxon>Didymosphaeriaceae</taxon>
        <taxon>Didymosphaeria</taxon>
    </lineage>
</organism>
<gene>
    <name evidence="12" type="ORF">N0V89_001073</name>
</gene>
<feature type="region of interest" description="Disordered" evidence="9">
    <location>
        <begin position="238"/>
        <end position="364"/>
    </location>
</feature>
<evidence type="ECO:0000256" key="10">
    <source>
        <dbReference type="SAM" id="Phobius"/>
    </source>
</evidence>
<dbReference type="PROSITE" id="PS50219">
    <property type="entry name" value="CNH"/>
    <property type="match status" value="1"/>
</dbReference>
<dbReference type="GeneID" id="80904603"/>
<accession>A0A9W8XVV2</accession>
<evidence type="ECO:0000256" key="7">
    <source>
        <dbReference type="ARBA" id="ARBA00022989"/>
    </source>
</evidence>
<dbReference type="EMBL" id="JAPEUX010000001">
    <property type="protein sequence ID" value="KAJ4360508.1"/>
    <property type="molecule type" value="Genomic_DNA"/>
</dbReference>
<evidence type="ECO:0000256" key="4">
    <source>
        <dbReference type="ARBA" id="ARBA00022490"/>
    </source>
</evidence>
<reference evidence="12" key="1">
    <citation type="submission" date="2022-10" db="EMBL/GenBank/DDBJ databases">
        <title>Tapping the CABI collections for fungal endophytes: first genome assemblies for Collariella, Neodidymelliopsis, Ascochyta clinopodiicola, Didymella pomorum, Didymosphaeria variabile, Neocosmospora piperis and Neocucurbitaria cava.</title>
        <authorList>
            <person name="Hill R."/>
        </authorList>
    </citation>
    <scope>NUCLEOTIDE SEQUENCE</scope>
    <source>
        <strain evidence="12">IMI 356815</strain>
    </source>
</reference>
<feature type="transmembrane region" description="Helical" evidence="10">
    <location>
        <begin position="1347"/>
        <end position="1370"/>
    </location>
</feature>
<dbReference type="RefSeq" id="XP_056076710.1">
    <property type="nucleotide sequence ID" value="XM_056209888.1"/>
</dbReference>
<feature type="transmembrane region" description="Helical" evidence="10">
    <location>
        <begin position="1382"/>
        <end position="1402"/>
    </location>
</feature>
<feature type="compositionally biased region" description="Polar residues" evidence="9">
    <location>
        <begin position="239"/>
        <end position="252"/>
    </location>
</feature>
<dbReference type="GO" id="GO:0006914">
    <property type="term" value="P:autophagy"/>
    <property type="evidence" value="ECO:0007669"/>
    <property type="project" value="TreeGrafter"/>
</dbReference>
<dbReference type="Proteomes" id="UP001140513">
    <property type="component" value="Unassembled WGS sequence"/>
</dbReference>
<protein>
    <recommendedName>
        <fullName evidence="11">CNH domain-containing protein</fullName>
    </recommendedName>
</protein>
<dbReference type="GO" id="GO:0005737">
    <property type="term" value="C:cytoplasm"/>
    <property type="evidence" value="ECO:0007669"/>
    <property type="project" value="UniProtKB-SubCell"/>
</dbReference>
<feature type="transmembrane region" description="Helical" evidence="10">
    <location>
        <begin position="1408"/>
        <end position="1429"/>
    </location>
</feature>
<dbReference type="GO" id="GO:0034058">
    <property type="term" value="P:endosomal vesicle fusion"/>
    <property type="evidence" value="ECO:0007669"/>
    <property type="project" value="TreeGrafter"/>
</dbReference>
<dbReference type="PANTHER" id="PTHR12894:SF27">
    <property type="entry name" value="TRANSFORMING GROWTH FACTOR-BETA RECEPTOR-ASSOCIATED PROTEIN 1"/>
    <property type="match status" value="1"/>
</dbReference>
<evidence type="ECO:0000256" key="3">
    <source>
        <dbReference type="ARBA" id="ARBA00022448"/>
    </source>
</evidence>
<dbReference type="InterPro" id="IPR001180">
    <property type="entry name" value="CNH_dom"/>
</dbReference>
<evidence type="ECO:0000256" key="8">
    <source>
        <dbReference type="ARBA" id="ARBA00023136"/>
    </source>
</evidence>
<keyword evidence="7 10" id="KW-1133">Transmembrane helix</keyword>
<keyword evidence="4" id="KW-0963">Cytoplasm</keyword>
<evidence type="ECO:0000256" key="1">
    <source>
        <dbReference type="ARBA" id="ARBA00004141"/>
    </source>
</evidence>
<evidence type="ECO:0000259" key="11">
    <source>
        <dbReference type="PROSITE" id="PS50219"/>
    </source>
</evidence>
<dbReference type="InterPro" id="IPR032914">
    <property type="entry name" value="Vam6/VPS39/TRAP1"/>
</dbReference>
<comment type="subcellular location">
    <subcellularLocation>
        <location evidence="2">Cytoplasm</location>
    </subcellularLocation>
    <subcellularLocation>
        <location evidence="1">Membrane</location>
        <topology evidence="1">Multi-pass membrane protein</topology>
    </subcellularLocation>
</comment>
<evidence type="ECO:0000313" key="12">
    <source>
        <dbReference type="EMBL" id="KAJ4360508.1"/>
    </source>
</evidence>
<dbReference type="GO" id="GO:0015031">
    <property type="term" value="P:protein transport"/>
    <property type="evidence" value="ECO:0007669"/>
    <property type="project" value="UniProtKB-KW"/>
</dbReference>
<sequence length="1471" mass="161993">MAEASRAQLSAPPLPQDGAFILRKLVSNLPLSADDQSNDVRITCVEVWDNNLYVGTSAAEVLHFVLLPAESNDLAEEPTAIIASRLEPTFNQASDAGVQQILLLPQVNKACIRCNNYLSFYTLPELSPDSNAKPFSSSWIGGLDMNAEDENEGAVVMVGQKSKTRLVRITEDGAPRALKTIEYGGCVTSVRRDAFSCAADSHSYALLDVENAQKIGLFPISSLDPDAGDVGGAAEDITATLQPPSRSVSSAGNHPRGSQEEPRGHSRSTSLGIFSTAGPGSRTESPRAPAQRYGFDVPESLSSNMSPAPAPSPGRSPSRGLPDRTSSLPRSGATSPDKPLPPPPATEETAQVEETSETLPDFVPLKPLIASPTPSEFLLTVGTTSTDPGVGMFVNLDGDMSRGSITFASYPDALVVDGSGFDLSMSMGPDMDAEEGYVLAVVHTDEDGQLTYGVEIQRWDLDAAEAEASKEWLDLRVLGNTVSKNQIDMPLGMRTVVQPVDLTLSEIGAKLMVKRLPSPSSLSTASPETNKAKVAQEKADVEFTERLSKLQTKIVLWAGDQIWWAVRSPLVIRLDSRLEEAQFTSIGDPGHIQPNRRLLETILGDIRGQDPRNESEYLSLIYIRQKASVLLFMEIILRTRDNIIVFENEKRITEQALIEGEIDPRIVLSILPILNEEVVQGAEGIQISGGITTLIEQFLEQNKLSAMPADVKGPFGDNLLQVVKKYLSFWKKQKGMASVTNDPYVFQSVDAALLRILLLQDQGNLKGPATVGSIRSELNEFVDKEVECLDRAVILLEQFKRLYLLSRLYQGNSKPSEKAAKVLGTWRRILDGEEDEGGEFLDGEHGLRKYLTQVRDQSTVEEYGSWLANRNPRLGVQVFADDRSKVKFDPTRAVAVLREKAPGAVKEYLEYLVFERKHTQHVNELIAFYLDTVLAELEEVPSSRETLLQTYETYRILLSPKPTYRQFITDNAIDAEWWRARLRLLQLLGSSQQATSSYDVSSVLSRLQPYEQELVPEMIILNGRQGRHPQALRLLTHGLGDYDTAISYCLYGGSSIFRPSGSGYVPQSELPTKTEQSRLFNYLLQEFLRLDDLAQRIEQTGVLLERFGGWFDIADVLATLPDEWSVDVFSGFLIQALRTLVREKAESGIVKALHDAQNSQMSAELVEKREDLGPNFERAASRNRETIDVFVTSSFFAPELDKAPEHDCDISMAEEVPKYDAERQGSLTGVAEGLANEDDAAVLARLGYKQELRRNFGIIEVFGIAFSIMGLLPSIASTLAYSLPAGPAGLVWGWFTASAFIFVVGLAMADLGSAMPTSGGLYWWTHYFASPRTRNALSFLVGYSNTLGLVGGLCSIDYGFALMFVSVIVIARDGNWEPSNGIVYVVFMCCVLLHGVLASTISKAMAKLQTVFVIANFILITATIIALPIGRRHERNDAKYIFGHTDNLNFLVARVRLVPYMALSHLDNWRF</sequence>
<keyword evidence="13" id="KW-1185">Reference proteome</keyword>